<evidence type="ECO:0000259" key="9">
    <source>
        <dbReference type="PROSITE" id="PS51831"/>
    </source>
</evidence>
<evidence type="ECO:0000256" key="6">
    <source>
        <dbReference type="ARBA" id="ARBA00023268"/>
    </source>
</evidence>
<comment type="similarity">
    <text evidence="7">Belongs to the GlnD family.</text>
</comment>
<dbReference type="NCBIfam" id="TIGR01693">
    <property type="entry name" value="UTase_glnD"/>
    <property type="match status" value="1"/>
</dbReference>
<evidence type="ECO:0000256" key="2">
    <source>
        <dbReference type="ARBA" id="ARBA00022695"/>
    </source>
</evidence>
<dbReference type="PIRSF" id="PIRSF006288">
    <property type="entry name" value="PII_uridyltransf"/>
    <property type="match status" value="1"/>
</dbReference>
<feature type="domain" description="ACT" evidence="8">
    <location>
        <begin position="724"/>
        <end position="801"/>
    </location>
</feature>
<proteinExistence type="inferred from homology"/>
<evidence type="ECO:0000259" key="8">
    <source>
        <dbReference type="PROSITE" id="PS51671"/>
    </source>
</evidence>
<keyword evidence="6 7" id="KW-0511">Multifunctional enzyme</keyword>
<dbReference type="InterPro" id="IPR010043">
    <property type="entry name" value="UTase/UR"/>
</dbReference>
<comment type="activity regulation">
    <text evidence="7">Uridylyltransferase (UTase) activity is inhibited by glutamine, while glutamine activates uridylyl-removing (UR) activity.</text>
</comment>
<evidence type="ECO:0000313" key="10">
    <source>
        <dbReference type="EMBL" id="GFZ97556.1"/>
    </source>
</evidence>
<dbReference type="InterPro" id="IPR045865">
    <property type="entry name" value="ACT-like_dom_sf"/>
</dbReference>
<dbReference type="PROSITE" id="PS51671">
    <property type="entry name" value="ACT"/>
    <property type="match status" value="2"/>
</dbReference>
<evidence type="ECO:0000256" key="7">
    <source>
        <dbReference type="HAMAP-Rule" id="MF_00277"/>
    </source>
</evidence>
<name>A0ABQ1F2R1_9SPHN</name>
<dbReference type="EC" id="3.1.4.-" evidence="7"/>
<dbReference type="Pfam" id="PF01966">
    <property type="entry name" value="HD"/>
    <property type="match status" value="1"/>
</dbReference>
<dbReference type="PANTHER" id="PTHR47320">
    <property type="entry name" value="BIFUNCTIONAL URIDYLYLTRANSFERASE/URIDYLYL-REMOVING ENZYME"/>
    <property type="match status" value="1"/>
</dbReference>
<feature type="region of interest" description="Uridylyltransferase" evidence="7">
    <location>
        <begin position="1"/>
        <end position="371"/>
    </location>
</feature>
<dbReference type="SMART" id="SM00471">
    <property type="entry name" value="HDc"/>
    <property type="match status" value="1"/>
</dbReference>
<evidence type="ECO:0000256" key="4">
    <source>
        <dbReference type="ARBA" id="ARBA00022801"/>
    </source>
</evidence>
<dbReference type="Gene3D" id="3.30.460.10">
    <property type="entry name" value="Beta Polymerase, domain 2"/>
    <property type="match status" value="1"/>
</dbReference>
<dbReference type="InterPro" id="IPR013546">
    <property type="entry name" value="PII_UdlTrfase/GS_AdlTrfase"/>
</dbReference>
<evidence type="ECO:0000256" key="3">
    <source>
        <dbReference type="ARBA" id="ARBA00022737"/>
    </source>
</evidence>
<comment type="catalytic activity">
    <reaction evidence="7">
        <text>[protein-PII]-uridylyl-L-tyrosine + H2O = [protein-PII]-L-tyrosine + UMP + H(+)</text>
        <dbReference type="Rhea" id="RHEA:48600"/>
        <dbReference type="Rhea" id="RHEA-COMP:12147"/>
        <dbReference type="Rhea" id="RHEA-COMP:12148"/>
        <dbReference type="ChEBI" id="CHEBI:15377"/>
        <dbReference type="ChEBI" id="CHEBI:15378"/>
        <dbReference type="ChEBI" id="CHEBI:46858"/>
        <dbReference type="ChEBI" id="CHEBI:57865"/>
        <dbReference type="ChEBI" id="CHEBI:90602"/>
    </reaction>
</comment>
<comment type="catalytic activity">
    <reaction evidence="7">
        <text>[protein-PII]-L-tyrosine + UTP = [protein-PII]-uridylyl-L-tyrosine + diphosphate</text>
        <dbReference type="Rhea" id="RHEA:13673"/>
        <dbReference type="Rhea" id="RHEA-COMP:12147"/>
        <dbReference type="Rhea" id="RHEA-COMP:12148"/>
        <dbReference type="ChEBI" id="CHEBI:33019"/>
        <dbReference type="ChEBI" id="CHEBI:46398"/>
        <dbReference type="ChEBI" id="CHEBI:46858"/>
        <dbReference type="ChEBI" id="CHEBI:90602"/>
        <dbReference type="EC" id="2.7.7.59"/>
    </reaction>
</comment>
<comment type="caution">
    <text evidence="10">The sequence shown here is derived from an EMBL/GenBank/DDBJ whole genome shotgun (WGS) entry which is preliminary data.</text>
</comment>
<dbReference type="Gene3D" id="1.10.3090.10">
    <property type="entry name" value="cca-adding enzyme, domain 2"/>
    <property type="match status" value="1"/>
</dbReference>
<keyword evidence="2 7" id="KW-0548">Nucleotidyltransferase</keyword>
<comment type="cofactor">
    <cofactor evidence="7">
        <name>Mg(2+)</name>
        <dbReference type="ChEBI" id="CHEBI:18420"/>
    </cofactor>
</comment>
<keyword evidence="3" id="KW-0677">Repeat</keyword>
<reference evidence="11" key="1">
    <citation type="journal article" date="2019" name="Int. J. Syst. Evol. Microbiol.">
        <title>The Global Catalogue of Microorganisms (GCM) 10K type strain sequencing project: providing services to taxonomists for standard genome sequencing and annotation.</title>
        <authorList>
            <consortium name="The Broad Institute Genomics Platform"/>
            <consortium name="The Broad Institute Genome Sequencing Center for Infectious Disease"/>
            <person name="Wu L."/>
            <person name="Ma J."/>
        </authorList>
    </citation>
    <scope>NUCLEOTIDE SEQUENCE [LARGE SCALE GENOMIC DNA]</scope>
    <source>
        <strain evidence="11">CGMCC 1.15297</strain>
    </source>
</reference>
<keyword evidence="1 7" id="KW-0808">Transferase</keyword>
<dbReference type="PROSITE" id="PS51831">
    <property type="entry name" value="HD"/>
    <property type="match status" value="1"/>
</dbReference>
<dbReference type="CDD" id="cd04900">
    <property type="entry name" value="ACT_UUR-like_1"/>
    <property type="match status" value="1"/>
</dbReference>
<dbReference type="Proteomes" id="UP000603317">
    <property type="component" value="Unassembled WGS sequence"/>
</dbReference>
<comment type="domain">
    <text evidence="7">Has four distinct domains: an N-terminal nucleotidyltransferase (NT) domain responsible for UTase activity, a central HD domain that encodes UR activity, and two C-terminal ACT domains that seem to have a role in glutamine sensing.</text>
</comment>
<dbReference type="CDD" id="cd04899">
    <property type="entry name" value="ACT_ACR-UUR-like_2"/>
    <property type="match status" value="1"/>
</dbReference>
<dbReference type="CDD" id="cd00077">
    <property type="entry name" value="HDc"/>
    <property type="match status" value="1"/>
</dbReference>
<keyword evidence="5 7" id="KW-0460">Magnesium</keyword>
<feature type="domain" description="ACT" evidence="8">
    <location>
        <begin position="836"/>
        <end position="913"/>
    </location>
</feature>
<dbReference type="SUPFAM" id="SSF109604">
    <property type="entry name" value="HD-domain/PDEase-like"/>
    <property type="match status" value="1"/>
</dbReference>
<dbReference type="CDD" id="cd05401">
    <property type="entry name" value="NT_GlnE_GlnD_like"/>
    <property type="match status" value="1"/>
</dbReference>
<organism evidence="10 11">
    <name type="scientific">Blastomonas marina</name>
    <dbReference type="NCBI Taxonomy" id="1867408"/>
    <lineage>
        <taxon>Bacteria</taxon>
        <taxon>Pseudomonadati</taxon>
        <taxon>Pseudomonadota</taxon>
        <taxon>Alphaproteobacteria</taxon>
        <taxon>Sphingomonadales</taxon>
        <taxon>Sphingomonadaceae</taxon>
        <taxon>Blastomonas</taxon>
    </lineage>
</organism>
<keyword evidence="11" id="KW-1185">Reference proteome</keyword>
<dbReference type="InterPro" id="IPR043519">
    <property type="entry name" value="NT_sf"/>
</dbReference>
<dbReference type="InterPro" id="IPR002912">
    <property type="entry name" value="ACT_dom"/>
</dbReference>
<dbReference type="InterPro" id="IPR003607">
    <property type="entry name" value="HD/PDEase_dom"/>
</dbReference>
<keyword evidence="4 7" id="KW-0378">Hydrolase</keyword>
<dbReference type="Pfam" id="PF08335">
    <property type="entry name" value="GlnD_UR_UTase"/>
    <property type="match status" value="1"/>
</dbReference>
<gene>
    <name evidence="7 10" type="primary">glnD</name>
    <name evidence="10" type="ORF">GCM10010923_02000</name>
</gene>
<dbReference type="HAMAP" id="MF_00277">
    <property type="entry name" value="PII_uridylyl_transf"/>
    <property type="match status" value="1"/>
</dbReference>
<dbReference type="SUPFAM" id="SSF55021">
    <property type="entry name" value="ACT-like"/>
    <property type="match status" value="2"/>
</dbReference>
<dbReference type="SUPFAM" id="SSF81593">
    <property type="entry name" value="Nucleotidyltransferase substrate binding subunit/domain"/>
    <property type="match status" value="1"/>
</dbReference>
<dbReference type="EMBL" id="BMID01000001">
    <property type="protein sequence ID" value="GFZ97556.1"/>
    <property type="molecule type" value="Genomic_DNA"/>
</dbReference>
<evidence type="ECO:0000256" key="5">
    <source>
        <dbReference type="ARBA" id="ARBA00022842"/>
    </source>
</evidence>
<dbReference type="InterPro" id="IPR006674">
    <property type="entry name" value="HD_domain"/>
</dbReference>
<evidence type="ECO:0000313" key="11">
    <source>
        <dbReference type="Proteomes" id="UP000603317"/>
    </source>
</evidence>
<dbReference type="SUPFAM" id="SSF81301">
    <property type="entry name" value="Nucleotidyltransferase"/>
    <property type="match status" value="1"/>
</dbReference>
<protein>
    <recommendedName>
        <fullName evidence="7">Bifunctional uridylyltransferase/uridylyl-removing enzyme</fullName>
        <shortName evidence="7">UTase/UR</shortName>
    </recommendedName>
    <alternativeName>
        <fullName evidence="7">Bifunctional [protein-PII] modification enzyme</fullName>
    </alternativeName>
    <alternativeName>
        <fullName evidence="7">Bifunctional nitrogen sensor protein</fullName>
    </alternativeName>
    <domain>
        <recommendedName>
            <fullName evidence="7">[Protein-PII] uridylyltransferase</fullName>
            <shortName evidence="7">PII uridylyltransferase</shortName>
            <shortName evidence="7">UTase</shortName>
            <ecNumber evidence="7">2.7.7.59</ecNumber>
        </recommendedName>
    </domain>
    <domain>
        <recommendedName>
            <fullName evidence="7">[Protein-PII]-UMP uridylyl-removing enzyme</fullName>
            <shortName evidence="7">UR</shortName>
            <ecNumber evidence="7">3.1.4.-</ecNumber>
        </recommendedName>
    </domain>
</protein>
<sequence length="913" mass="103246">MSDPRPESPRAIVDRRALTARIGELVARDGAQDARPAIVSSLKDALAAGQAELAQRLEANPGAGHAIANDNAYLIDQLLRIVHDHVAHDLYPGEREADDRFTIMAVGGYGRAEMAPHSDVDIAFIVPTAECEWCAKAIEAILYFLWDLGLTVGQSIRTPGETVALAAEDLTIRTALLEARFVWGERALYEETRRRFWAEVVHGTEKDYVAEKLAERNARHERMGDSRYVVEPNVKEGKGGLRDLQTLYWIGKYIHRVRHGADLVESGLFRPSEYRQFRRAENFFWAVRSHLHTITRRNEDRLTFDVQREVAARMHFADRPGKSAVERFMQYYFLQAKRVGALTGTFLAQLDEQFNEPPRRGLLANFRARKRILHGFVIYGGKIDAPTDDWFRQDPHRLLEIFQLALDQNLEVHPAAMRRAARDAALARDLRDDPKANATFLDILTHREGPETALRWMNEAGVFGRFVPDFGKVNAQMQFDMYHHYTVDEHTIRAIGLLAKIERGELRRDHPRASDLIHELKHRRALYVAVLLHDIAKGRGGDHSELGAEIAEELCPRFGLDEEETELVAWLVREHLLMSRTAFKRDLADPRTVEQFVGEVLSLERLRLLTILTMVDIRAVGPGTWNDWKRQLIGSLYDLSEQRMRLGHQRQGRRQSVARQKSRVGELLGPQHPLVEYPGETLPDSYWIAEPADVIADNLRALAASDLGAIAISCRPDPERGATLATVIAPDNPGLFYRIAGGINVSGGNIIDARIHTTDKGVALDNFLIQDPNEQPMDEPEQLERLRENIEDALSPEGDPLEPQLARKPQTQWRAEAFDVRPRVLFDNSASKRFTVVEVVARDRPALLYRLGRALFRAKLVVHSAHVATYGERAADVFYVTDPDGAKVKDKARLKDIQKALLTASKPKELEAA</sequence>
<dbReference type="PANTHER" id="PTHR47320:SF1">
    <property type="entry name" value="BIFUNCTIONAL URIDYLYLTRANSFERASE_URIDYLYL-REMOVING ENZYME"/>
    <property type="match status" value="1"/>
</dbReference>
<dbReference type="RefSeq" id="WP_188640933.1">
    <property type="nucleotide sequence ID" value="NZ_BMID01000001.1"/>
</dbReference>
<accession>A0ABQ1F2R1</accession>
<dbReference type="GO" id="GO:0016779">
    <property type="term" value="F:nucleotidyltransferase activity"/>
    <property type="evidence" value="ECO:0007669"/>
    <property type="project" value="UniProtKB-KW"/>
</dbReference>
<feature type="domain" description="HD" evidence="9">
    <location>
        <begin position="487"/>
        <end position="606"/>
    </location>
</feature>
<dbReference type="EC" id="2.7.7.59" evidence="7"/>
<evidence type="ECO:0000256" key="1">
    <source>
        <dbReference type="ARBA" id="ARBA00022679"/>
    </source>
</evidence>
<comment type="function">
    <text evidence="7">Modifies, by uridylylation and deuridylylation, the PII regulatory proteins (GlnB and homologs), in response to the nitrogen status of the cell that GlnD senses through the glutamine level. Under low glutamine levels, catalyzes the conversion of the PII proteins and UTP to PII-UMP and PPi, while under higher glutamine levels, GlnD hydrolyzes PII-UMP to PII and UMP (deuridylylation). Thus, controls uridylylation state and activity of the PII proteins, and plays an important role in the regulation of nitrogen metabolism.</text>
</comment>
<comment type="caution">
    <text evidence="7">Lacks conserved residue(s) required for the propagation of feature annotation.</text>
</comment>
<dbReference type="NCBIfam" id="NF003467">
    <property type="entry name" value="PRK05092.1"/>
    <property type="match status" value="1"/>
</dbReference>